<name>A0A934QU54_9PSEU</name>
<reference evidence="1" key="1">
    <citation type="submission" date="2020-12" db="EMBL/GenBank/DDBJ databases">
        <title>Prauserella sp. ASG 168, a novel actinomycete isolated from cave rock.</title>
        <authorList>
            <person name="Suriyachadkun C."/>
        </authorList>
    </citation>
    <scope>NUCLEOTIDE SEQUENCE</scope>
    <source>
        <strain evidence="1">ASG 168</strain>
    </source>
</reference>
<evidence type="ECO:0000313" key="1">
    <source>
        <dbReference type="EMBL" id="MBK1786651.1"/>
    </source>
</evidence>
<comment type="caution">
    <text evidence="1">The sequence shown here is derived from an EMBL/GenBank/DDBJ whole genome shotgun (WGS) entry which is preliminary data.</text>
</comment>
<accession>A0A934QU54</accession>
<protein>
    <submittedName>
        <fullName evidence="1">Uncharacterized protein</fullName>
    </submittedName>
</protein>
<dbReference type="EMBL" id="JAENJH010000004">
    <property type="protein sequence ID" value="MBK1786651.1"/>
    <property type="molecule type" value="Genomic_DNA"/>
</dbReference>
<sequence>MDIRASEELIFAWPSPDIEKGPRSIVMVIFVDCCSAVLASAALTSCCTSSWTGFAVPPVVCPHPDTSSASAVTAPANIVLRIDRPFVVSPPRERATTMILVDEAHKSVTNAFPIRESRQTK</sequence>
<evidence type="ECO:0000313" key="2">
    <source>
        <dbReference type="Proteomes" id="UP000635245"/>
    </source>
</evidence>
<proteinExistence type="predicted"/>
<keyword evidence="2" id="KW-1185">Reference proteome</keyword>
<gene>
    <name evidence="1" type="ORF">JHE00_20165</name>
</gene>
<organism evidence="1 2">
    <name type="scientific">Prauserella cavernicola</name>
    <dbReference type="NCBI Taxonomy" id="2800127"/>
    <lineage>
        <taxon>Bacteria</taxon>
        <taxon>Bacillati</taxon>
        <taxon>Actinomycetota</taxon>
        <taxon>Actinomycetes</taxon>
        <taxon>Pseudonocardiales</taxon>
        <taxon>Pseudonocardiaceae</taxon>
        <taxon>Prauserella</taxon>
    </lineage>
</organism>
<dbReference type="RefSeq" id="WP_200320286.1">
    <property type="nucleotide sequence ID" value="NZ_JAENJH010000004.1"/>
</dbReference>
<dbReference type="AlphaFoldDB" id="A0A934QU54"/>
<dbReference type="Proteomes" id="UP000635245">
    <property type="component" value="Unassembled WGS sequence"/>
</dbReference>